<reference evidence="4" key="1">
    <citation type="submission" date="2023-07" db="EMBL/GenBank/DDBJ databases">
        <authorList>
            <consortium name="AG Swart"/>
            <person name="Singh M."/>
            <person name="Singh A."/>
            <person name="Seah K."/>
            <person name="Emmerich C."/>
        </authorList>
    </citation>
    <scope>NUCLEOTIDE SEQUENCE</scope>
    <source>
        <strain evidence="4">DP1</strain>
    </source>
</reference>
<evidence type="ECO:0000313" key="4">
    <source>
        <dbReference type="EMBL" id="CAI2372741.1"/>
    </source>
</evidence>
<organism evidence="4 5">
    <name type="scientific">Euplotes crassus</name>
    <dbReference type="NCBI Taxonomy" id="5936"/>
    <lineage>
        <taxon>Eukaryota</taxon>
        <taxon>Sar</taxon>
        <taxon>Alveolata</taxon>
        <taxon>Ciliophora</taxon>
        <taxon>Intramacronucleata</taxon>
        <taxon>Spirotrichea</taxon>
        <taxon>Hypotrichia</taxon>
        <taxon>Euplotida</taxon>
        <taxon>Euplotidae</taxon>
        <taxon>Moneuplotes</taxon>
    </lineage>
</organism>
<evidence type="ECO:0000256" key="2">
    <source>
        <dbReference type="SAM" id="Phobius"/>
    </source>
</evidence>
<feature type="compositionally biased region" description="Basic residues" evidence="1">
    <location>
        <begin position="220"/>
        <end position="231"/>
    </location>
</feature>
<evidence type="ECO:0000313" key="5">
    <source>
        <dbReference type="Proteomes" id="UP001295684"/>
    </source>
</evidence>
<dbReference type="AlphaFoldDB" id="A0AAD2CVG9"/>
<feature type="region of interest" description="Disordered" evidence="1">
    <location>
        <begin position="88"/>
        <end position="153"/>
    </location>
</feature>
<keyword evidence="2" id="KW-0472">Membrane</keyword>
<protein>
    <submittedName>
        <fullName evidence="4">Uncharacterized protein</fullName>
    </submittedName>
</protein>
<feature type="compositionally biased region" description="Low complexity" evidence="1">
    <location>
        <begin position="37"/>
        <end position="49"/>
    </location>
</feature>
<accession>A0AAD2CVG9</accession>
<feature type="region of interest" description="Disordered" evidence="1">
    <location>
        <begin position="27"/>
        <end position="49"/>
    </location>
</feature>
<feature type="compositionally biased region" description="Basic and acidic residues" evidence="1">
    <location>
        <begin position="232"/>
        <end position="249"/>
    </location>
</feature>
<dbReference type="Proteomes" id="UP001295684">
    <property type="component" value="Unassembled WGS sequence"/>
</dbReference>
<sequence length="270" mass="31110">MNKKSLAIFILLLLIVGETFARRARGGNSYRRRARSSNKSGTKSSGTCKGSSMTCLIIPISCVGGFIIIIVTIVLIWKCWRTNRKKRQNSMSNKIKEARKRRLKLEKLRRKDSSKLQRMHTNQQERSKQKQEKPQEKQILNGENIYTPTTADSKRTHFVMPGTAVQPNYNVVNPYEGNHNLQPVPVTYDPASYGVEYDSHVQIPPQRLSPGRIRRDSSRTSRRSSSKRLGNRPKDRRDSSRRTRTDSRKVLPHQMVNESESDLLGEKNRY</sequence>
<name>A0AAD2CVG9_EUPCR</name>
<keyword evidence="3" id="KW-0732">Signal</keyword>
<feature type="compositionally biased region" description="Basic and acidic residues" evidence="1">
    <location>
        <begin position="123"/>
        <end position="136"/>
    </location>
</feature>
<evidence type="ECO:0000256" key="3">
    <source>
        <dbReference type="SAM" id="SignalP"/>
    </source>
</evidence>
<feature type="region of interest" description="Disordered" evidence="1">
    <location>
        <begin position="200"/>
        <end position="270"/>
    </location>
</feature>
<gene>
    <name evidence="4" type="ORF">ECRASSUSDP1_LOCUS14074</name>
</gene>
<dbReference type="EMBL" id="CAMPGE010014043">
    <property type="protein sequence ID" value="CAI2372741.1"/>
    <property type="molecule type" value="Genomic_DNA"/>
</dbReference>
<comment type="caution">
    <text evidence="4">The sequence shown here is derived from an EMBL/GenBank/DDBJ whole genome shotgun (WGS) entry which is preliminary data.</text>
</comment>
<feature type="compositionally biased region" description="Basic residues" evidence="1">
    <location>
        <begin position="27"/>
        <end position="36"/>
    </location>
</feature>
<feature type="transmembrane region" description="Helical" evidence="2">
    <location>
        <begin position="56"/>
        <end position="77"/>
    </location>
</feature>
<feature type="signal peptide" evidence="3">
    <location>
        <begin position="1"/>
        <end position="21"/>
    </location>
</feature>
<proteinExistence type="predicted"/>
<keyword evidence="2" id="KW-0812">Transmembrane</keyword>
<keyword evidence="5" id="KW-1185">Reference proteome</keyword>
<keyword evidence="2" id="KW-1133">Transmembrane helix</keyword>
<feature type="chain" id="PRO_5042229560" evidence="3">
    <location>
        <begin position="22"/>
        <end position="270"/>
    </location>
</feature>
<evidence type="ECO:0000256" key="1">
    <source>
        <dbReference type="SAM" id="MobiDB-lite"/>
    </source>
</evidence>
<feature type="compositionally biased region" description="Basic and acidic residues" evidence="1">
    <location>
        <begin position="105"/>
        <end position="115"/>
    </location>
</feature>